<dbReference type="PRINTS" id="PR00237">
    <property type="entry name" value="GPCRRHODOPSN"/>
</dbReference>
<keyword evidence="4 8" id="KW-0297">G-protein coupled receptor</keyword>
<dbReference type="AlphaFoldDB" id="A0A7L3M1X9"/>
<comment type="similarity">
    <text evidence="8">Belongs to the G-protein coupled receptor 1 family.</text>
</comment>
<dbReference type="OrthoDB" id="10017003at2759"/>
<proteinExistence type="inferred from homology"/>
<dbReference type="InterPro" id="IPR000725">
    <property type="entry name" value="Olfact_rcpt"/>
</dbReference>
<feature type="transmembrane region" description="Helical" evidence="9">
    <location>
        <begin position="88"/>
        <end position="117"/>
    </location>
</feature>
<feature type="transmembrane region" description="Helical" evidence="9">
    <location>
        <begin position="56"/>
        <end position="76"/>
    </location>
</feature>
<comment type="subcellular location">
    <subcellularLocation>
        <location evidence="1">Membrane</location>
        <topology evidence="1">Multi-pass membrane protein</topology>
    </subcellularLocation>
</comment>
<organism evidence="11 12">
    <name type="scientific">Turnix velox</name>
    <name type="common">Little buttonquail</name>
    <dbReference type="NCBI Taxonomy" id="2529409"/>
    <lineage>
        <taxon>Eukaryota</taxon>
        <taxon>Metazoa</taxon>
        <taxon>Chordata</taxon>
        <taxon>Craniata</taxon>
        <taxon>Vertebrata</taxon>
        <taxon>Euteleostomi</taxon>
        <taxon>Archelosauria</taxon>
        <taxon>Archosauria</taxon>
        <taxon>Dinosauria</taxon>
        <taxon>Saurischia</taxon>
        <taxon>Theropoda</taxon>
        <taxon>Coelurosauria</taxon>
        <taxon>Aves</taxon>
        <taxon>Neognathae</taxon>
        <taxon>Neoaves</taxon>
        <taxon>Charadriiformes</taxon>
        <taxon>Turnicidae</taxon>
        <taxon>Turnix</taxon>
    </lineage>
</organism>
<evidence type="ECO:0000256" key="9">
    <source>
        <dbReference type="SAM" id="Phobius"/>
    </source>
</evidence>
<dbReference type="PROSITE" id="PS00237">
    <property type="entry name" value="G_PROTEIN_RECEP_F1_1"/>
    <property type="match status" value="1"/>
</dbReference>
<evidence type="ECO:0000256" key="1">
    <source>
        <dbReference type="ARBA" id="ARBA00004141"/>
    </source>
</evidence>
<feature type="non-terminal residue" evidence="11">
    <location>
        <position position="1"/>
    </location>
</feature>
<keyword evidence="3 9" id="KW-1133">Transmembrane helix</keyword>
<keyword evidence="6 8" id="KW-0675">Receptor</keyword>
<feature type="transmembrane region" description="Helical" evidence="9">
    <location>
        <begin position="137"/>
        <end position="155"/>
    </location>
</feature>
<accession>A0A7L3M1X9</accession>
<dbReference type="Proteomes" id="UP000582182">
    <property type="component" value="Unassembled WGS sequence"/>
</dbReference>
<keyword evidence="12" id="KW-1185">Reference proteome</keyword>
<feature type="non-terminal residue" evidence="11">
    <location>
        <position position="157"/>
    </location>
</feature>
<keyword evidence="2 8" id="KW-0812">Transmembrane</keyword>
<dbReference type="GO" id="GO:0004984">
    <property type="term" value="F:olfactory receptor activity"/>
    <property type="evidence" value="ECO:0007669"/>
    <property type="project" value="InterPro"/>
</dbReference>
<protein>
    <submittedName>
        <fullName evidence="11">OR4S2 protein</fullName>
    </submittedName>
</protein>
<gene>
    <name evidence="11" type="primary">Or4s2_2</name>
    <name evidence="11" type="ORF">TURVEL_R10283</name>
</gene>
<dbReference type="InterPro" id="IPR050427">
    <property type="entry name" value="Olfactory_Receptors"/>
</dbReference>
<comment type="caution">
    <text evidence="11">The sequence shown here is derived from an EMBL/GenBank/DDBJ whole genome shotgun (WGS) entry which is preliminary data.</text>
</comment>
<dbReference type="GO" id="GO:0004930">
    <property type="term" value="F:G protein-coupled receptor activity"/>
    <property type="evidence" value="ECO:0007669"/>
    <property type="project" value="UniProtKB-KW"/>
</dbReference>
<evidence type="ECO:0000313" key="12">
    <source>
        <dbReference type="Proteomes" id="UP000582182"/>
    </source>
</evidence>
<evidence type="ECO:0000313" key="11">
    <source>
        <dbReference type="EMBL" id="NXU60062.1"/>
    </source>
</evidence>
<dbReference type="GO" id="GO:0005886">
    <property type="term" value="C:plasma membrane"/>
    <property type="evidence" value="ECO:0007669"/>
    <property type="project" value="UniProtKB-ARBA"/>
</dbReference>
<keyword evidence="5 9" id="KW-0472">Membrane</keyword>
<keyword evidence="7 8" id="KW-0807">Transducer</keyword>
<sequence length="157" mass="17708">DNSSTVKEFILLGLSNNQGLQRILFVIFLVFYVITLSGNLLIVLTVMSSRCLNSPMYFFLCYLSFVDVCYSSITAPRMMADLLDENKAISFVGCIAQLFGVHFFGCTEIFILTVMAYDRYVAICRPLHYTTLMTRRVCGCMVMGSWLGGFLHSLVQT</sequence>
<evidence type="ECO:0000256" key="6">
    <source>
        <dbReference type="ARBA" id="ARBA00023170"/>
    </source>
</evidence>
<evidence type="ECO:0000256" key="7">
    <source>
        <dbReference type="ARBA" id="ARBA00023224"/>
    </source>
</evidence>
<evidence type="ECO:0000259" key="10">
    <source>
        <dbReference type="PROSITE" id="PS50262"/>
    </source>
</evidence>
<evidence type="ECO:0000256" key="3">
    <source>
        <dbReference type="ARBA" id="ARBA00022989"/>
    </source>
</evidence>
<evidence type="ECO:0000256" key="5">
    <source>
        <dbReference type="ARBA" id="ARBA00023136"/>
    </source>
</evidence>
<dbReference type="FunFam" id="1.20.1070.10:FF:000410">
    <property type="entry name" value="Olfactory receptor 1348"/>
    <property type="match status" value="1"/>
</dbReference>
<evidence type="ECO:0000256" key="8">
    <source>
        <dbReference type="RuleBase" id="RU000688"/>
    </source>
</evidence>
<dbReference type="SUPFAM" id="SSF81321">
    <property type="entry name" value="Family A G protein-coupled receptor-like"/>
    <property type="match status" value="1"/>
</dbReference>
<name>A0A7L3M1X9_9CHAR</name>
<feature type="transmembrane region" description="Helical" evidence="9">
    <location>
        <begin position="23"/>
        <end position="44"/>
    </location>
</feature>
<reference evidence="11 12" key="1">
    <citation type="submission" date="2019-09" db="EMBL/GenBank/DDBJ databases">
        <title>Bird 10,000 Genomes (B10K) Project - Family phase.</title>
        <authorList>
            <person name="Zhang G."/>
        </authorList>
    </citation>
    <scope>NUCLEOTIDE SEQUENCE [LARGE SCALE GENOMIC DNA]</scope>
    <source>
        <strain evidence="11">B10K-DU-029-46</strain>
    </source>
</reference>
<evidence type="ECO:0000256" key="4">
    <source>
        <dbReference type="ARBA" id="ARBA00023040"/>
    </source>
</evidence>
<evidence type="ECO:0000256" key="2">
    <source>
        <dbReference type="ARBA" id="ARBA00022692"/>
    </source>
</evidence>
<dbReference type="Pfam" id="PF00001">
    <property type="entry name" value="7tm_1"/>
    <property type="match status" value="1"/>
</dbReference>
<dbReference type="EMBL" id="VZTY01065978">
    <property type="protein sequence ID" value="NXU60062.1"/>
    <property type="molecule type" value="Genomic_DNA"/>
</dbReference>
<dbReference type="InterPro" id="IPR000276">
    <property type="entry name" value="GPCR_Rhodpsn"/>
</dbReference>
<feature type="domain" description="G-protein coupled receptors family 1 profile" evidence="10">
    <location>
        <begin position="38"/>
        <end position="157"/>
    </location>
</feature>
<dbReference type="Gene3D" id="1.20.1070.10">
    <property type="entry name" value="Rhodopsin 7-helix transmembrane proteins"/>
    <property type="match status" value="1"/>
</dbReference>
<dbReference type="PRINTS" id="PR00245">
    <property type="entry name" value="OLFACTORYR"/>
</dbReference>
<dbReference type="PANTHER" id="PTHR48002">
    <property type="entry name" value="OLFACTORY RECEPTOR"/>
    <property type="match status" value="1"/>
</dbReference>
<dbReference type="InterPro" id="IPR017452">
    <property type="entry name" value="GPCR_Rhodpsn_7TM"/>
</dbReference>
<dbReference type="PROSITE" id="PS50262">
    <property type="entry name" value="G_PROTEIN_RECEP_F1_2"/>
    <property type="match status" value="1"/>
</dbReference>